<organism evidence="1">
    <name type="scientific">hydrothermal vent metagenome</name>
    <dbReference type="NCBI Taxonomy" id="652676"/>
    <lineage>
        <taxon>unclassified sequences</taxon>
        <taxon>metagenomes</taxon>
        <taxon>ecological metagenomes</taxon>
    </lineage>
</organism>
<accession>A0A3B0S9W3</accession>
<protein>
    <recommendedName>
        <fullName evidence="2">Invasion associated locus B family protein</fullName>
    </recommendedName>
</protein>
<sequence length="169" mass="18503">MKKLAVVFGFALLSLMMVQPSASQSTKKKFQSSNWVTACQKAASGRGQICRMSRAIRQAGGKSPLLVAAIQRDLKKRGYMLVLRLPHGLNLPAGVRLQIDKQKARRLAVLSSDRGGAFTRVNLSPKVLGTLKKGRQFTVSFSTINGQRFVIPVSLSGFTANFTRLIAQR</sequence>
<dbReference type="Pfam" id="PF06776">
    <property type="entry name" value="IalB"/>
    <property type="match status" value="1"/>
</dbReference>
<gene>
    <name evidence="1" type="ORF">MNBD_ALPHA08-161</name>
</gene>
<dbReference type="InterPro" id="IPR038696">
    <property type="entry name" value="IalB_sf"/>
</dbReference>
<reference evidence="1" key="1">
    <citation type="submission" date="2018-06" db="EMBL/GenBank/DDBJ databases">
        <authorList>
            <person name="Zhirakovskaya E."/>
        </authorList>
    </citation>
    <scope>NUCLEOTIDE SEQUENCE</scope>
</reference>
<dbReference type="EMBL" id="UOEC01000206">
    <property type="protein sequence ID" value="VAW03045.1"/>
    <property type="molecule type" value="Genomic_DNA"/>
</dbReference>
<dbReference type="AlphaFoldDB" id="A0A3B0S9W3"/>
<dbReference type="Gene3D" id="2.60.40.1880">
    <property type="entry name" value="Invasion associated locus B (IalB) protein"/>
    <property type="match status" value="1"/>
</dbReference>
<dbReference type="InterPro" id="IPR010642">
    <property type="entry name" value="Invasion_prot_B"/>
</dbReference>
<evidence type="ECO:0000313" key="1">
    <source>
        <dbReference type="EMBL" id="VAW03045.1"/>
    </source>
</evidence>
<evidence type="ECO:0008006" key="2">
    <source>
        <dbReference type="Google" id="ProtNLM"/>
    </source>
</evidence>
<name>A0A3B0S9W3_9ZZZZ</name>
<proteinExistence type="predicted"/>